<dbReference type="OrthoDB" id="9449012at2759"/>
<dbReference type="Gene3D" id="3.40.50.410">
    <property type="entry name" value="von Willebrand factor, type A domain"/>
    <property type="match status" value="1"/>
</dbReference>
<evidence type="ECO:0000259" key="2">
    <source>
        <dbReference type="Pfam" id="PF25462"/>
    </source>
</evidence>
<dbReference type="InterPro" id="IPR002035">
    <property type="entry name" value="VWF_A"/>
</dbReference>
<dbReference type="WBParaSite" id="SSLN_0001045401-mRNA-1">
    <property type="protein sequence ID" value="SSLN_0001045401-mRNA-1"/>
    <property type="gene ID" value="SSLN_0001045401"/>
</dbReference>
<dbReference type="GO" id="GO:0032039">
    <property type="term" value="C:integrator complex"/>
    <property type="evidence" value="ECO:0007669"/>
    <property type="project" value="TreeGrafter"/>
</dbReference>
<evidence type="ECO:0000313" key="4">
    <source>
        <dbReference type="Proteomes" id="UP000275846"/>
    </source>
</evidence>
<dbReference type="STRING" id="70667.A0A183T0T0"/>
<dbReference type="InterPro" id="IPR057413">
    <property type="entry name" value="Beta-barrel_INTS6"/>
</dbReference>
<dbReference type="PANTHER" id="PTHR12957">
    <property type="entry name" value="DEAD/H BOX POLYPEPTIDE 26/DICE1-RELATED"/>
    <property type="match status" value="1"/>
</dbReference>
<dbReference type="GO" id="GO:0034472">
    <property type="term" value="P:snRNA 3'-end processing"/>
    <property type="evidence" value="ECO:0007669"/>
    <property type="project" value="TreeGrafter"/>
</dbReference>
<sequence>MTIVVFIVDNSASMNQRTYQGTTLLDSAKTIVEAFYKARMNKYRVDQYFIFTLNPSPHHIKLAGWRQSSDLQSLHTALSQIKPDGTVGLGVAIGNAFRLLNLNRMQVGSENYGMGIYMSYFKPAVVITVTKHDANFEAISSVSHFTLLLTSLVKAAAAVPGGDLTAGLHRWDYRLYGILLQSPGLVDSLFEVPRPRPPEASSSLYISSKQTGGDAFVLSDLRAIHQCVEAVASKCQPGVVVELVDDSNEKELINVKQLVHVKLVGRVGSSWPIPENFWPDDELLLSKLPPRPSNPIVHICASSDPQPKFPEYFPMDKYELEPSAITRMIIEKADSSATWPCYIRGSGHKRDAPFGYCKATADLQTVYLHVLPYNYLALSNLLSMFASALTLNKFTLADLSEVHGMRMTESWGLKFSNYLSTIPRYYFAPISKAFERLGFQGVINADSLDRTLPYQLKHQLQKLRQSAKTEYDQFVHILPHQYLLRTMWSSELRAINGMAKPKGKVMYEQPCSIPRLKLRQLLPKLRSNLNAMLDGVGRPMDREDIHNQSLSEMGDYINYKFPHPQVAPLRELMPGPERLDTFGNPFRRKAAAAFVADEGFVEDTGFPTQSCSPNTAAITVPGRRRSSLSSMNQAGRSKGPLPAYITYANWRKLSRSSSLAANSPQQDDLSPCASPVHTCDLSHGSPQHSLSPPNAEFWRDLSDMKKQKLHFSEEKISFDVNHKIVNELIDLVRRPSLDRALIYILDGGKVFQGLTSLVGNVSQRYASVSFVMAESLRFKRMELYKLLGEWRSCLCLPQIDEGTNVLKGPPTSNSLQHATAVNGLG</sequence>
<evidence type="ECO:0000313" key="3">
    <source>
        <dbReference type="EMBL" id="VDL96464.1"/>
    </source>
</evidence>
<dbReference type="InterPro" id="IPR051113">
    <property type="entry name" value="Integrator_subunit6"/>
</dbReference>
<accession>A0A183T0T0</accession>
<feature type="domain" description="Integrator complex subunit 6-like beta-barrel" evidence="2">
    <location>
        <begin position="238"/>
        <end position="385"/>
    </location>
</feature>
<evidence type="ECO:0000259" key="1">
    <source>
        <dbReference type="Pfam" id="PF13519"/>
    </source>
</evidence>
<dbReference type="EMBL" id="UYSU01035634">
    <property type="protein sequence ID" value="VDL96464.1"/>
    <property type="molecule type" value="Genomic_DNA"/>
</dbReference>
<dbReference type="Pfam" id="PF25462">
    <property type="entry name" value="Beta-barrel_INTS6"/>
    <property type="match status" value="1"/>
</dbReference>
<dbReference type="AlphaFoldDB" id="A0A183T0T0"/>
<dbReference type="PANTHER" id="PTHR12957:SF2">
    <property type="entry name" value="INTEGRATOR COMPLEX SUBUNIT 6"/>
    <property type="match status" value="1"/>
</dbReference>
<evidence type="ECO:0000313" key="5">
    <source>
        <dbReference type="WBParaSite" id="SSLN_0001045401-mRNA-1"/>
    </source>
</evidence>
<feature type="domain" description="VWFA" evidence="1">
    <location>
        <begin position="4"/>
        <end position="104"/>
    </location>
</feature>
<keyword evidence="4" id="KW-1185">Reference proteome</keyword>
<dbReference type="Pfam" id="PF13519">
    <property type="entry name" value="VWA_2"/>
    <property type="match status" value="1"/>
</dbReference>
<dbReference type="InterPro" id="IPR036465">
    <property type="entry name" value="vWFA_dom_sf"/>
</dbReference>
<proteinExistence type="predicted"/>
<dbReference type="SUPFAM" id="SSF53300">
    <property type="entry name" value="vWA-like"/>
    <property type="match status" value="1"/>
</dbReference>
<dbReference type="Proteomes" id="UP000275846">
    <property type="component" value="Unassembled WGS sequence"/>
</dbReference>
<protein>
    <submittedName>
        <fullName evidence="5">Integrator complex subunit 6</fullName>
    </submittedName>
</protein>
<reference evidence="5" key="1">
    <citation type="submission" date="2016-06" db="UniProtKB">
        <authorList>
            <consortium name="WormBaseParasite"/>
        </authorList>
    </citation>
    <scope>IDENTIFICATION</scope>
</reference>
<organism evidence="5">
    <name type="scientific">Schistocephalus solidus</name>
    <name type="common">Tapeworm</name>
    <dbReference type="NCBI Taxonomy" id="70667"/>
    <lineage>
        <taxon>Eukaryota</taxon>
        <taxon>Metazoa</taxon>
        <taxon>Spiralia</taxon>
        <taxon>Lophotrochozoa</taxon>
        <taxon>Platyhelminthes</taxon>
        <taxon>Cestoda</taxon>
        <taxon>Eucestoda</taxon>
        <taxon>Diphyllobothriidea</taxon>
        <taxon>Diphyllobothriidae</taxon>
        <taxon>Schistocephalus</taxon>
    </lineage>
</organism>
<reference evidence="3 4" key="2">
    <citation type="submission" date="2018-11" db="EMBL/GenBank/DDBJ databases">
        <authorList>
            <consortium name="Pathogen Informatics"/>
        </authorList>
    </citation>
    <scope>NUCLEOTIDE SEQUENCE [LARGE SCALE GENOMIC DNA]</scope>
    <source>
        <strain evidence="3 4">NST_G2</strain>
    </source>
</reference>
<gene>
    <name evidence="3" type="ORF">SSLN_LOCUS10079</name>
</gene>
<name>A0A183T0T0_SCHSO</name>